<dbReference type="AlphaFoldDB" id="A0A166BR05"/>
<accession>A0A166BR05</accession>
<proteinExistence type="predicted"/>
<dbReference type="OrthoDB" id="9971853at2759"/>
<dbReference type="Proteomes" id="UP000076532">
    <property type="component" value="Unassembled WGS sequence"/>
</dbReference>
<protein>
    <submittedName>
        <fullName evidence="1">Uncharacterized protein</fullName>
    </submittedName>
</protein>
<organism evidence="1 2">
    <name type="scientific">Athelia psychrophila</name>
    <dbReference type="NCBI Taxonomy" id="1759441"/>
    <lineage>
        <taxon>Eukaryota</taxon>
        <taxon>Fungi</taxon>
        <taxon>Dikarya</taxon>
        <taxon>Basidiomycota</taxon>
        <taxon>Agaricomycotina</taxon>
        <taxon>Agaricomycetes</taxon>
        <taxon>Agaricomycetidae</taxon>
        <taxon>Atheliales</taxon>
        <taxon>Atheliaceae</taxon>
        <taxon>Athelia</taxon>
    </lineage>
</organism>
<evidence type="ECO:0000313" key="1">
    <source>
        <dbReference type="EMBL" id="KZP12896.1"/>
    </source>
</evidence>
<sequence length="76" mass="9008">MPPHLSLEMRNNIFYWRYELSKKGHETEALARCSEATVWEMLRLHREYGAVVSPNGLPRGRARTRKQLGWWVRVGQ</sequence>
<keyword evidence="2" id="KW-1185">Reference proteome</keyword>
<evidence type="ECO:0000313" key="2">
    <source>
        <dbReference type="Proteomes" id="UP000076532"/>
    </source>
</evidence>
<reference evidence="1 2" key="1">
    <citation type="journal article" date="2016" name="Mol. Biol. Evol.">
        <title>Comparative Genomics of Early-Diverging Mushroom-Forming Fungi Provides Insights into the Origins of Lignocellulose Decay Capabilities.</title>
        <authorList>
            <person name="Nagy L.G."/>
            <person name="Riley R."/>
            <person name="Tritt A."/>
            <person name="Adam C."/>
            <person name="Daum C."/>
            <person name="Floudas D."/>
            <person name="Sun H."/>
            <person name="Yadav J.S."/>
            <person name="Pangilinan J."/>
            <person name="Larsson K.H."/>
            <person name="Matsuura K."/>
            <person name="Barry K."/>
            <person name="Labutti K."/>
            <person name="Kuo R."/>
            <person name="Ohm R.A."/>
            <person name="Bhattacharya S.S."/>
            <person name="Shirouzu T."/>
            <person name="Yoshinaga Y."/>
            <person name="Martin F.M."/>
            <person name="Grigoriev I.V."/>
            <person name="Hibbett D.S."/>
        </authorList>
    </citation>
    <scope>NUCLEOTIDE SEQUENCE [LARGE SCALE GENOMIC DNA]</scope>
    <source>
        <strain evidence="1 2">CBS 109695</strain>
    </source>
</reference>
<gene>
    <name evidence="1" type="ORF">FIBSPDRAFT_869874</name>
</gene>
<dbReference type="EMBL" id="KV417641">
    <property type="protein sequence ID" value="KZP12896.1"/>
    <property type="molecule type" value="Genomic_DNA"/>
</dbReference>
<name>A0A166BR05_9AGAM</name>